<feature type="region of interest" description="Disordered" evidence="1">
    <location>
        <begin position="177"/>
        <end position="204"/>
    </location>
</feature>
<feature type="compositionally biased region" description="Low complexity" evidence="1">
    <location>
        <begin position="66"/>
        <end position="79"/>
    </location>
</feature>
<name>A0A069DY93_9HEMI</name>
<sequence>ELKESVVDIEDKYEKEQIASEEKEDMYKDIVVKDNAMPSDISSGNLKNLEGEMLAINVVGLEVECGNSSSGSCFGSPTGKQESPETKGGRRKKGIPKRVVENINSSFSNPDECDKDGRQRIRNESLEQVKSGQEDDLKGIQDGNKTNITKLSEEIDSNSKPSTKVTKTANILLKKIPIRKGRKRKKGRKRLKSESLPIKSSSKQELIELKDEPEQQLFSKTIESSNKNNNDNDSQRVLEKTDKNYVLTQVKSQSILENDNLNHHVHHKAAIELAQGDETSYVQEVTIETSDYNDGDNRSLENIEMPILQAETYVNIETVGSPDPESSKHDKSIMDNEDNKVELSMPPILTKEGSKSPPHIKHDADKVSAELDETTNANNRIKTSTRQECINEDSADIKLRTSSSEPIITEIKSNYNGTLTVKTKTHLTGKVVAKSSNFIKNKGVILGKCINPDISSNVQKQNIIIEEKSYQDNKPRTNGIHTKIYKSQKSQEENIKLSRALETVTSEFFDERTNENNPVNHLMKPQEKNDKSGEVSEKNENMQHLKDEEQIFKEFQIKHDPLTPEDLPKKLLLPDLETIGTTENTAALHGIISELEETLSKLKDKSNNVKENQNLEQNHSKPDEKLNKFENFFQNGEKTTSKVLSEGKLNEVMIKHEMNTTSSDNLKVSEAVIISNSLLNIENLCKTIAEQNAETELKSNNIELANGNSLKESFVKCEGNKSSKLEKPKITEKNLLKGDKGEKVEVANSINNSLNIDNSMDNAFISNGNCVKIPNKEIVTKKKRLLLGIPLNSGTSSFQESFSASPVKSVENGQNNSNSFVSQKMSSSGILNAKDDKLFTSNICEEFHEKEINFVNQEIKELSLTNSLSLNKTYPPPNSNVGKDNSVKNENKIEVDKKVIDDQVSETFPILFKELKLKQVKETKEAHSDVFHDDVNFRRKTKTKIEVTEPKDQLINMTKDIHLKSNTKINLNKSNDPSPRSKNSVKKITTKSKLVKINDSVITFEKKLNNDKVNKQIDGNIEIQKTMKKRVNKKVTAKGIVQKYKVSSLETNTSVNGKTKSKLTTCGNISDSPSNVKQNLDLKESSTWLRCFEGKNSILHIDKKNKKCAISQKKLSKPKKVMVSTKEILPIKSYDYKVTSPQKSSKLAKNSLKGDNINKSREYIPSLNADNNNSIHLKSDFESAKKCALPLQDNLDVLNKKINLRSEKNKVSSQINCKLNKNDPQTQKKKSKGISKKGKKITVPADYITHALNDSPEQITSVKSPVKKKYNSIKNPKKITTPNNRNTDKYILRDLNHVKLKEFINGAKKILNKKKHLIEHTGKSIANAKNNGMKQDIYLEVLEAEMDEHTAVADTSARITADERITAEALLNLSRIVEINEQRCQSTSDEIQTNLELLPNELRNIVGSAFIENSEINGLDHVNAKSLKAITNSNSFLMANTNFTFCRNHLYRPTFLNLTLFRKNNLLMSDSLYKVASLVLYFLGKKMRVENDCESVASTSRDICVWNPNKHQNHNFTGITSLDTVNFSNRNLNNATTSYDKEKHKKRIVFSIEQFKFLADLINMISCAPLKLKVDTLVNKINGEQARNEFYLMEGNKTKRNGYPRRLTSLNQNCKFEENKTNPEEHISINQSAKSSYHLD</sequence>
<feature type="compositionally biased region" description="Basic and acidic residues" evidence="1">
    <location>
        <begin position="524"/>
        <end position="540"/>
    </location>
</feature>
<evidence type="ECO:0000313" key="2">
    <source>
        <dbReference type="EMBL" id="JAC88816.1"/>
    </source>
</evidence>
<feature type="region of interest" description="Disordered" evidence="1">
    <location>
        <begin position="1618"/>
        <end position="1640"/>
    </location>
</feature>
<feature type="region of interest" description="Disordered" evidence="1">
    <location>
        <begin position="514"/>
        <end position="540"/>
    </location>
</feature>
<reference evidence="2" key="1">
    <citation type="journal article" date="2015" name="J. Med. Entomol.">
        <title>A Deep Insight Into the Sialotranscriptome of the Chagas Disease Vector, Panstrongylus megistus (Hemiptera: Heteroptera).</title>
        <authorList>
            <person name="Ribeiro J.M."/>
            <person name="Schwarz A."/>
            <person name="Francischetti I.M."/>
        </authorList>
    </citation>
    <scope>NUCLEOTIDE SEQUENCE</scope>
    <source>
        <tissue evidence="2">Salivary glands</tissue>
    </source>
</reference>
<feature type="non-terminal residue" evidence="2">
    <location>
        <position position="1"/>
    </location>
</feature>
<feature type="compositionally biased region" description="Polar residues" evidence="1">
    <location>
        <begin position="968"/>
        <end position="982"/>
    </location>
</feature>
<organism evidence="2">
    <name type="scientific">Panstrongylus megistus</name>
    <dbReference type="NCBI Taxonomy" id="65343"/>
    <lineage>
        <taxon>Eukaryota</taxon>
        <taxon>Metazoa</taxon>
        <taxon>Ecdysozoa</taxon>
        <taxon>Arthropoda</taxon>
        <taxon>Hexapoda</taxon>
        <taxon>Insecta</taxon>
        <taxon>Pterygota</taxon>
        <taxon>Neoptera</taxon>
        <taxon>Paraneoptera</taxon>
        <taxon>Hemiptera</taxon>
        <taxon>Heteroptera</taxon>
        <taxon>Panheteroptera</taxon>
        <taxon>Cimicomorpha</taxon>
        <taxon>Reduviidae</taxon>
        <taxon>Triatominae</taxon>
        <taxon>Panstrongylus</taxon>
    </lineage>
</organism>
<accession>A0A069DY93</accession>
<feature type="compositionally biased region" description="Basic and acidic residues" evidence="1">
    <location>
        <begin position="1618"/>
        <end position="1627"/>
    </location>
</feature>
<protein>
    <submittedName>
        <fullName evidence="2">Uncharacterized protein</fullName>
    </submittedName>
</protein>
<feature type="region of interest" description="Disordered" evidence="1">
    <location>
        <begin position="221"/>
        <end position="240"/>
    </location>
</feature>
<proteinExistence type="evidence at transcript level"/>
<feature type="region of interest" description="Disordered" evidence="1">
    <location>
        <begin position="66"/>
        <end position="145"/>
    </location>
</feature>
<evidence type="ECO:0000256" key="1">
    <source>
        <dbReference type="SAM" id="MobiDB-lite"/>
    </source>
</evidence>
<feature type="compositionally biased region" description="Basic residues" evidence="1">
    <location>
        <begin position="177"/>
        <end position="191"/>
    </location>
</feature>
<feature type="region of interest" description="Disordered" evidence="1">
    <location>
        <begin position="968"/>
        <end position="987"/>
    </location>
</feature>
<feature type="non-terminal residue" evidence="2">
    <location>
        <position position="1640"/>
    </location>
</feature>
<feature type="compositionally biased region" description="Basic and acidic residues" evidence="1">
    <location>
        <begin position="115"/>
        <end position="139"/>
    </location>
</feature>
<dbReference type="EMBL" id="GBGD01000073">
    <property type="protein sequence ID" value="JAC88816.1"/>
    <property type="molecule type" value="mRNA"/>
</dbReference>
<feature type="compositionally biased region" description="Polar residues" evidence="1">
    <location>
        <begin position="1628"/>
        <end position="1640"/>
    </location>
</feature>